<dbReference type="Proteomes" id="UP000003704">
    <property type="component" value="Unassembled WGS sequence"/>
</dbReference>
<dbReference type="AlphaFoldDB" id="I8HZZ9"/>
<accession>I8HZZ9</accession>
<protein>
    <submittedName>
        <fullName evidence="1">Uncharacterized protein</fullName>
    </submittedName>
</protein>
<evidence type="ECO:0000313" key="2">
    <source>
        <dbReference type="Proteomes" id="UP000003704"/>
    </source>
</evidence>
<keyword evidence="2" id="KW-1185">Reference proteome</keyword>
<name>I8HZZ9_9GAMM</name>
<sequence>MTTHVSRAVTDDGLDDACIDRVEPLGVHSSWRRLRRRT</sequence>
<comment type="caution">
    <text evidence="1">The sequence shown here is derived from an EMBL/GenBank/DDBJ whole genome shotgun (WGS) entry which is preliminary data.</text>
</comment>
<dbReference type="EMBL" id="AKGD01000002">
    <property type="protein sequence ID" value="EIT69261.1"/>
    <property type="molecule type" value="Genomic_DNA"/>
</dbReference>
<proteinExistence type="predicted"/>
<gene>
    <name evidence="1" type="ORF">WQQ_28430</name>
</gene>
<evidence type="ECO:0000313" key="1">
    <source>
        <dbReference type="EMBL" id="EIT69261.1"/>
    </source>
</evidence>
<organism evidence="1 2">
    <name type="scientific">Hydrocarboniphaga effusa AP103</name>
    <dbReference type="NCBI Taxonomy" id="1172194"/>
    <lineage>
        <taxon>Bacteria</taxon>
        <taxon>Pseudomonadati</taxon>
        <taxon>Pseudomonadota</taxon>
        <taxon>Gammaproteobacteria</taxon>
        <taxon>Nevskiales</taxon>
        <taxon>Nevskiaceae</taxon>
        <taxon>Hydrocarboniphaga</taxon>
    </lineage>
</organism>
<reference evidence="1 2" key="1">
    <citation type="journal article" date="2012" name="J. Bacteriol.">
        <title>Genome Sequence of n-Alkane-Degrading Hydrocarboniphaga effusa Strain AP103T (ATCC BAA-332T).</title>
        <authorList>
            <person name="Chang H.K."/>
            <person name="Zylstra G.J."/>
            <person name="Chae J.C."/>
        </authorList>
    </citation>
    <scope>NUCLEOTIDE SEQUENCE [LARGE SCALE GENOMIC DNA]</scope>
    <source>
        <strain evidence="1 2">AP103</strain>
    </source>
</reference>